<name>A0ABP7TLS1_9SPHN</name>
<evidence type="ECO:0000259" key="6">
    <source>
        <dbReference type="Pfam" id="PF01343"/>
    </source>
</evidence>
<dbReference type="InterPro" id="IPR004634">
    <property type="entry name" value="Pept_S49_pIV"/>
</dbReference>
<accession>A0ABP7TLS1</accession>
<evidence type="ECO:0000256" key="3">
    <source>
        <dbReference type="ARBA" id="ARBA00022801"/>
    </source>
</evidence>
<dbReference type="CDD" id="cd07023">
    <property type="entry name" value="S49_Sppa_N_C"/>
    <property type="match status" value="1"/>
</dbReference>
<feature type="domain" description="Peptidase S49" evidence="6">
    <location>
        <begin position="120"/>
        <end position="272"/>
    </location>
</feature>
<dbReference type="SUPFAM" id="SSF52096">
    <property type="entry name" value="ClpP/crotonase"/>
    <property type="match status" value="2"/>
</dbReference>
<dbReference type="NCBIfam" id="TIGR00705">
    <property type="entry name" value="SppA_67K"/>
    <property type="match status" value="1"/>
</dbReference>
<protein>
    <submittedName>
        <fullName evidence="7">Signal peptide peptidase SppA</fullName>
    </submittedName>
</protein>
<feature type="domain" description="Peptidase S49" evidence="6">
    <location>
        <begin position="371"/>
        <end position="522"/>
    </location>
</feature>
<feature type="transmembrane region" description="Helical" evidence="5">
    <location>
        <begin position="12"/>
        <end position="34"/>
    </location>
</feature>
<dbReference type="PANTHER" id="PTHR33209">
    <property type="entry name" value="PROTEASE 4"/>
    <property type="match status" value="1"/>
</dbReference>
<keyword evidence="8" id="KW-1185">Reference proteome</keyword>
<dbReference type="CDD" id="cd07018">
    <property type="entry name" value="S49_SppA_67K_type"/>
    <property type="match status" value="1"/>
</dbReference>
<keyword evidence="3" id="KW-0378">Hydrolase</keyword>
<dbReference type="InterPro" id="IPR047272">
    <property type="entry name" value="S49_SppA_C"/>
</dbReference>
<proteinExistence type="inferred from homology"/>
<organism evidence="7 8">
    <name type="scientific">Sphingomonas rosea</name>
    <dbReference type="NCBI Taxonomy" id="335605"/>
    <lineage>
        <taxon>Bacteria</taxon>
        <taxon>Pseudomonadati</taxon>
        <taxon>Pseudomonadota</taxon>
        <taxon>Alphaproteobacteria</taxon>
        <taxon>Sphingomonadales</taxon>
        <taxon>Sphingomonadaceae</taxon>
        <taxon>Sphingomonas</taxon>
    </lineage>
</organism>
<dbReference type="Gene3D" id="3.90.226.10">
    <property type="entry name" value="2-enoyl-CoA Hydratase, Chain A, domain 1"/>
    <property type="match status" value="4"/>
</dbReference>
<dbReference type="Pfam" id="PF01343">
    <property type="entry name" value="Peptidase_S49"/>
    <property type="match status" value="2"/>
</dbReference>
<evidence type="ECO:0000256" key="5">
    <source>
        <dbReference type="SAM" id="Phobius"/>
    </source>
</evidence>
<evidence type="ECO:0000313" key="7">
    <source>
        <dbReference type="EMBL" id="GAA4028200.1"/>
    </source>
</evidence>
<evidence type="ECO:0000313" key="8">
    <source>
        <dbReference type="Proteomes" id="UP001424459"/>
    </source>
</evidence>
<dbReference type="PIRSF" id="PIRSF001217">
    <property type="entry name" value="Protease_4_SppA"/>
    <property type="match status" value="1"/>
</dbReference>
<dbReference type="InterPro" id="IPR029045">
    <property type="entry name" value="ClpP/crotonase-like_dom_sf"/>
</dbReference>
<dbReference type="EMBL" id="BAABBR010000001">
    <property type="protein sequence ID" value="GAA4028200.1"/>
    <property type="molecule type" value="Genomic_DNA"/>
</dbReference>
<dbReference type="PANTHER" id="PTHR33209:SF1">
    <property type="entry name" value="PEPTIDASE S49 DOMAIN-CONTAINING PROTEIN"/>
    <property type="match status" value="1"/>
</dbReference>
<keyword evidence="5" id="KW-1133">Transmembrane helix</keyword>
<evidence type="ECO:0000256" key="1">
    <source>
        <dbReference type="ARBA" id="ARBA00008683"/>
    </source>
</evidence>
<evidence type="ECO:0000256" key="2">
    <source>
        <dbReference type="ARBA" id="ARBA00022670"/>
    </source>
</evidence>
<dbReference type="InterPro" id="IPR002142">
    <property type="entry name" value="Peptidase_S49"/>
</dbReference>
<gene>
    <name evidence="7" type="primary">sppA</name>
    <name evidence="7" type="ORF">GCM10022281_03750</name>
</gene>
<dbReference type="Proteomes" id="UP001424459">
    <property type="component" value="Unassembled WGS sequence"/>
</dbReference>
<comment type="similarity">
    <text evidence="1">Belongs to the peptidase S49 family.</text>
</comment>
<keyword evidence="5" id="KW-0812">Transmembrane</keyword>
<dbReference type="InterPro" id="IPR047217">
    <property type="entry name" value="S49_SppA_67K_type_N"/>
</dbReference>
<keyword evidence="4" id="KW-0720">Serine protease</keyword>
<comment type="caution">
    <text evidence="7">The sequence shown here is derived from an EMBL/GenBank/DDBJ whole genome shotgun (WGS) entry which is preliminary data.</text>
</comment>
<evidence type="ECO:0000256" key="4">
    <source>
        <dbReference type="ARBA" id="ARBA00022825"/>
    </source>
</evidence>
<keyword evidence="2" id="KW-0645">Protease</keyword>
<keyword evidence="5" id="KW-0472">Membrane</keyword>
<sequence length="620" mass="64987">MRVLKAIWQLLVGIKDALVLLFMLLFFAGLYALLSARPAPTVHDGVLVLNLKAGVVEQPSEQGFSLTGGGASPAALRDVRAAILKAKDDDRVKAIALDLDGFSAGQTVVADLGEALDEVRRAKKPVLAYATGYADRGYQLAAHASEIWVNPMGGVQLRGPGGNNLYYAGLLEKLGVTANVFKVGKFKSAVEPFTRSDMSPEARENAQALAGAMFETWVDDIRKARPQANLEMALKQPVQMVQAARGDFALASQQARLVDKVGERRAFEQRLAALGGEDEKTAGGYKAIRLDRYVASEVRTDRTGGPIGVITVAGDIVDGKAALGTAGGDTIAEAVEKGLRGGKIKALVVRIDSPGGSALASERIRQALLAAREKNIPVVASMGNVAASGGYWVSTAAQYVFAEPSTITGSIGVFGILPSFQGSLQKLGINADGVATTPLSGQPDLLKGISPEAGQLIQLGVESTYGKFLTIVGQARRKTPQQVDAIGQGRVWSGGQARQIGLIDQFGGLEEAIAKAGDLAKLDKDDRGVTYLDRKKGWKSELAGLLRGDDDADASEADAFAALRADPETALASAMKEVQFLLSGPTIQARCLACGPADAAQVTAAAPPTGLFARLLSLLS</sequence>
<reference evidence="8" key="1">
    <citation type="journal article" date="2019" name="Int. J. Syst. Evol. Microbiol.">
        <title>The Global Catalogue of Microorganisms (GCM) 10K type strain sequencing project: providing services to taxonomists for standard genome sequencing and annotation.</title>
        <authorList>
            <consortium name="The Broad Institute Genomics Platform"/>
            <consortium name="The Broad Institute Genome Sequencing Center for Infectious Disease"/>
            <person name="Wu L."/>
            <person name="Ma J."/>
        </authorList>
    </citation>
    <scope>NUCLEOTIDE SEQUENCE [LARGE SCALE GENOMIC DNA]</scope>
    <source>
        <strain evidence="8">JCM 17564</strain>
    </source>
</reference>
<dbReference type="RefSeq" id="WP_344695270.1">
    <property type="nucleotide sequence ID" value="NZ_BAABBR010000001.1"/>
</dbReference>